<reference evidence="7 8" key="1">
    <citation type="submission" date="2011-04" db="EMBL/GenBank/DDBJ databases">
        <title>The Genome Sequence of Clostridium citroniae WAL-19142.</title>
        <authorList>
            <consortium name="The Broad Institute Genome Sequencing Platform"/>
            <person name="Earl A."/>
            <person name="Ward D."/>
            <person name="Feldgarden M."/>
            <person name="Gevers D."/>
            <person name="Warren Y.A."/>
            <person name="Tyrrell K.L."/>
            <person name="Citron D.M."/>
            <person name="Goldstein E.J."/>
            <person name="Daigneault M."/>
            <person name="Allen-Vercoe E."/>
            <person name="Young S.K."/>
            <person name="Zeng Q."/>
            <person name="Gargeya S."/>
            <person name="Fitzgerald M."/>
            <person name="Haas B."/>
            <person name="Abouelleil A."/>
            <person name="Alvarado L."/>
            <person name="Arachchi H.M."/>
            <person name="Berlin A."/>
            <person name="Brown A."/>
            <person name="Chapman S.B."/>
            <person name="Chen Z."/>
            <person name="Dunbar C."/>
            <person name="Freedman E."/>
            <person name="Gearin G."/>
            <person name="Gellesch M."/>
            <person name="Goldberg J."/>
            <person name="Griggs A."/>
            <person name="Gujja S."/>
            <person name="Heilman E.R."/>
            <person name="Heiman D."/>
            <person name="Howarth C."/>
            <person name="Larson L."/>
            <person name="Lui A."/>
            <person name="MacDonald P.J."/>
            <person name="Mehta T."/>
            <person name="Montmayeur A."/>
            <person name="Murphy C."/>
            <person name="Neiman D."/>
            <person name="Pearson M."/>
            <person name="Priest M."/>
            <person name="Roberts A."/>
            <person name="Saif S."/>
            <person name="Shea T."/>
            <person name="Shenoy N."/>
            <person name="Sisk P."/>
            <person name="Stolte C."/>
            <person name="Sykes S."/>
            <person name="White J."/>
            <person name="Yandava C."/>
            <person name="Wortman J."/>
            <person name="Nusbaum C."/>
            <person name="Birren B."/>
        </authorList>
    </citation>
    <scope>NUCLEOTIDE SEQUENCE [LARGE SCALE GENOMIC DNA]</scope>
    <source>
        <strain evidence="7 8">WAL-19142</strain>
    </source>
</reference>
<evidence type="ECO:0008006" key="9">
    <source>
        <dbReference type="Google" id="ProtNLM"/>
    </source>
</evidence>
<keyword evidence="4 6" id="KW-1133">Transmembrane helix</keyword>
<feature type="transmembrane region" description="Helical" evidence="6">
    <location>
        <begin position="214"/>
        <end position="235"/>
    </location>
</feature>
<sequence>MKTTESVNTKILLKSSFWYVVSNFLTRGLVFITTPIFTRLMTTKQYGNFSVFASWQSTFLIICGLEIYATLNRARFDYKEEGELDSYITSCLVLSSMITAVALALYLIFPEFFHRLLLLDRKYILIMFAYLFAQPVFLMFQAKQRVEYKYKLSSAISFALVVGSSLIAVALVYWLEDDRLLGRIIGQYVPYIIAGVIFYVFFIKKSAVIRLKSWKYALAMGLPLVFSFLGSQILLNSDRVIVQHLCSSDEVAWLVLATTCAHIMLIFVQSLNNAWAPWFYDKQDNQDYFAIRKAFRVYMCFILFCTFGVLMIGPEIVRILGGKSYAESVYVLPANMLCGVFTALTSQFVNLETFYKKTHYAAILTSIVAVINIGLDIVGVLMWGYRAACYVTVFCQILLIMMHYIITIKMDISKILPAKDLAAELLVSVILIPVSLIFYRFTVIRWGFIMVLILCSGIAAVTKRQEILGFVKRYRKV</sequence>
<dbReference type="InterPro" id="IPR002797">
    <property type="entry name" value="Polysacc_synth"/>
</dbReference>
<comment type="caution">
    <text evidence="7">The sequence shown here is derived from an EMBL/GenBank/DDBJ whole genome shotgun (WGS) entry which is preliminary data.</text>
</comment>
<dbReference type="InterPro" id="IPR050833">
    <property type="entry name" value="Poly_Biosynth_Transport"/>
</dbReference>
<gene>
    <name evidence="7" type="ORF">HMPREF9470_01653</name>
</gene>
<proteinExistence type="predicted"/>
<accession>A0A0J9C8T8</accession>
<keyword evidence="2" id="KW-1003">Cell membrane</keyword>
<evidence type="ECO:0000256" key="6">
    <source>
        <dbReference type="SAM" id="Phobius"/>
    </source>
</evidence>
<feature type="transmembrane region" description="Helical" evidence="6">
    <location>
        <begin position="444"/>
        <end position="462"/>
    </location>
</feature>
<dbReference type="PANTHER" id="PTHR30250:SF11">
    <property type="entry name" value="O-ANTIGEN TRANSPORTER-RELATED"/>
    <property type="match status" value="1"/>
</dbReference>
<organism evidence="7 8">
    <name type="scientific">[Clostridium] citroniae WAL-19142</name>
    <dbReference type="NCBI Taxonomy" id="742734"/>
    <lineage>
        <taxon>Bacteria</taxon>
        <taxon>Bacillati</taxon>
        <taxon>Bacillota</taxon>
        <taxon>Clostridia</taxon>
        <taxon>Lachnospirales</taxon>
        <taxon>Lachnospiraceae</taxon>
        <taxon>Enterocloster</taxon>
    </lineage>
</organism>
<evidence type="ECO:0000256" key="2">
    <source>
        <dbReference type="ARBA" id="ARBA00022475"/>
    </source>
</evidence>
<evidence type="ECO:0000313" key="8">
    <source>
        <dbReference type="Proteomes" id="UP000037392"/>
    </source>
</evidence>
<feature type="transmembrane region" description="Helical" evidence="6">
    <location>
        <begin position="121"/>
        <end position="140"/>
    </location>
</feature>
<dbReference type="EMBL" id="ADLK01000015">
    <property type="protein sequence ID" value="KMW21548.1"/>
    <property type="molecule type" value="Genomic_DNA"/>
</dbReference>
<feature type="transmembrane region" description="Helical" evidence="6">
    <location>
        <begin position="297"/>
        <end position="317"/>
    </location>
</feature>
<name>A0A0J9C8T8_9FIRM</name>
<feature type="transmembrane region" description="Helical" evidence="6">
    <location>
        <begin position="329"/>
        <end position="349"/>
    </location>
</feature>
<dbReference type="GO" id="GO:0005886">
    <property type="term" value="C:plasma membrane"/>
    <property type="evidence" value="ECO:0007669"/>
    <property type="project" value="UniProtKB-SubCell"/>
</dbReference>
<protein>
    <recommendedName>
        <fullName evidence="9">Polysaccharide biosynthesis protein C-terminal domain-containing protein</fullName>
    </recommendedName>
</protein>
<keyword evidence="3 6" id="KW-0812">Transmembrane</keyword>
<dbReference type="Pfam" id="PF01943">
    <property type="entry name" value="Polysacc_synt"/>
    <property type="match status" value="1"/>
</dbReference>
<feature type="transmembrane region" description="Helical" evidence="6">
    <location>
        <begin position="91"/>
        <end position="109"/>
    </location>
</feature>
<dbReference type="RefSeq" id="WP_045092693.1">
    <property type="nucleotide sequence ID" value="NZ_KQ235877.1"/>
</dbReference>
<feature type="transmembrane region" description="Helical" evidence="6">
    <location>
        <begin position="251"/>
        <end position="276"/>
    </location>
</feature>
<comment type="subcellular location">
    <subcellularLocation>
        <location evidence="1">Cell membrane</location>
        <topology evidence="1">Multi-pass membrane protein</topology>
    </subcellularLocation>
</comment>
<evidence type="ECO:0000256" key="5">
    <source>
        <dbReference type="ARBA" id="ARBA00023136"/>
    </source>
</evidence>
<keyword evidence="5 6" id="KW-0472">Membrane</keyword>
<dbReference type="Proteomes" id="UP000037392">
    <property type="component" value="Unassembled WGS sequence"/>
</dbReference>
<evidence type="ECO:0000313" key="7">
    <source>
        <dbReference type="EMBL" id="KMW21548.1"/>
    </source>
</evidence>
<evidence type="ECO:0000256" key="3">
    <source>
        <dbReference type="ARBA" id="ARBA00022692"/>
    </source>
</evidence>
<evidence type="ECO:0000256" key="4">
    <source>
        <dbReference type="ARBA" id="ARBA00022989"/>
    </source>
</evidence>
<feature type="transmembrane region" description="Helical" evidence="6">
    <location>
        <begin position="16"/>
        <end position="37"/>
    </location>
</feature>
<dbReference type="PATRIC" id="fig|742734.4.peg.1772"/>
<dbReference type="AlphaFoldDB" id="A0A0J9C8T8"/>
<feature type="transmembrane region" description="Helical" evidence="6">
    <location>
        <begin position="421"/>
        <end position="438"/>
    </location>
</feature>
<feature type="transmembrane region" description="Helical" evidence="6">
    <location>
        <begin position="180"/>
        <end position="202"/>
    </location>
</feature>
<feature type="transmembrane region" description="Helical" evidence="6">
    <location>
        <begin position="390"/>
        <end position="409"/>
    </location>
</feature>
<feature type="transmembrane region" description="Helical" evidence="6">
    <location>
        <begin position="361"/>
        <end position="384"/>
    </location>
</feature>
<dbReference type="GeneID" id="93165193"/>
<feature type="transmembrane region" description="Helical" evidence="6">
    <location>
        <begin position="152"/>
        <end position="174"/>
    </location>
</feature>
<evidence type="ECO:0000256" key="1">
    <source>
        <dbReference type="ARBA" id="ARBA00004651"/>
    </source>
</evidence>
<feature type="transmembrane region" description="Helical" evidence="6">
    <location>
        <begin position="49"/>
        <end position="71"/>
    </location>
</feature>
<dbReference type="PANTHER" id="PTHR30250">
    <property type="entry name" value="PST FAMILY PREDICTED COLANIC ACID TRANSPORTER"/>
    <property type="match status" value="1"/>
</dbReference>